<dbReference type="RefSeq" id="XP_002177200.1">
    <property type="nucleotide sequence ID" value="XM_002177164.1"/>
</dbReference>
<dbReference type="OrthoDB" id="189551at2759"/>
<organism evidence="2 3">
    <name type="scientific">Phaeodactylum tricornutum (strain CCAP 1055/1)</name>
    <dbReference type="NCBI Taxonomy" id="556484"/>
    <lineage>
        <taxon>Eukaryota</taxon>
        <taxon>Sar</taxon>
        <taxon>Stramenopiles</taxon>
        <taxon>Ochrophyta</taxon>
        <taxon>Bacillariophyta</taxon>
        <taxon>Bacillariophyceae</taxon>
        <taxon>Bacillariophycidae</taxon>
        <taxon>Naviculales</taxon>
        <taxon>Phaeodactylaceae</taxon>
        <taxon>Phaeodactylum</taxon>
    </lineage>
</organism>
<evidence type="ECO:0000313" key="3">
    <source>
        <dbReference type="Proteomes" id="UP000000759"/>
    </source>
</evidence>
<feature type="transmembrane region" description="Helical" evidence="1">
    <location>
        <begin position="90"/>
        <end position="112"/>
    </location>
</feature>
<dbReference type="AlphaFoldDB" id="B7FPF3"/>
<evidence type="ECO:0000256" key="1">
    <source>
        <dbReference type="SAM" id="Phobius"/>
    </source>
</evidence>
<accession>B7FPF3</accession>
<sequence>MFTACGQKDFHRTRAKYREEFPHETSLEVFTIGDDDDYRMGHVKHGAPPVFEPLEMDSTHTFPHEEEKYPEGYDYESTDHCSLFSWRNPWLPSIVVSISCTAPVLIGLIRLFYDLIGRIWVVTPFALHLLGALAFALYSIPDELKLLDAAPNQLLSGFHFVVDATLFGQNMCSVFFRFLEIKMSHAPSSIPTYATELYTANASSALSSNVSWRRVCKCYGIDRVVCSFSGNSLSTGWRVNLKGNVLPRLKGNLAINPAFLNELDGFSTMAPILFYIEGLKEAHEAGVGELLGADGIENSISAQSITLLLNVDTLDLVHHSTEVDYLDAERPLILVFPSEPLRHGSHYALAVWNATGANGVPLPPKAGLTAVLNDSSNMRYEHFHDVLIKAFEKSVPWFSFGSNPSALQLMFDFQTISEGSQLGAVRSVRDGTLRQIRSLNWGSWTNHVRTNRILDYDCTVQDTHLARTIHAELDVPWYLSTYGSGQRGAVLDPHAILSGIPVVTRPTKFVVHIPCSIRSAILFGNETSNIRAVMEFGHGIFYSRAEAANDFLQQMAHENRYIITAMDWRGMSAFDLFTMAKTLLSTPELFQSIRDNLIQGYAAKYALQEFSRACLWSMEWFSFGREVVKEDIMALTETTAYVFYGISQGGILGAGYSTLSGPTGLIDRGILSVPGTPFALILSRSLDFQGYDALLLLNFYNNRHVRIYLSLVQMAWDSVEGSGALAPPIRESFPRILLQAGLGDAVVSTVAAESLARAFGASTLPGNPRRVFGVPVNLPSNATWAGPNVTLTELLYEKDLMSLPADDVFPRGNSVHFCVRKDAALINQLCEFINTGRVVDPCADDGCRRPRAMC</sequence>
<name>B7FPF3_PHATC</name>
<feature type="transmembrane region" description="Helical" evidence="1">
    <location>
        <begin position="119"/>
        <end position="140"/>
    </location>
</feature>
<keyword evidence="1" id="KW-1133">Transmembrane helix</keyword>
<dbReference type="PaxDb" id="2850-Phatr42756"/>
<reference evidence="3" key="2">
    <citation type="submission" date="2008-08" db="EMBL/GenBank/DDBJ databases">
        <authorList>
            <consortium name="Diatom Consortium"/>
            <person name="Grigoriev I."/>
            <person name="Grimwood J."/>
            <person name="Kuo A."/>
            <person name="Otillar R.P."/>
            <person name="Salamov A."/>
            <person name="Detter J.C."/>
            <person name="Lindquist E."/>
            <person name="Shapiro H."/>
            <person name="Lucas S."/>
            <person name="Glavina del Rio T."/>
            <person name="Pitluck S."/>
            <person name="Rokhsar D."/>
            <person name="Bowler C."/>
        </authorList>
    </citation>
    <scope>GENOME REANNOTATION</scope>
    <source>
        <strain evidence="3">CCAP 1055/1</strain>
    </source>
</reference>
<gene>
    <name evidence="2" type="ORF">PHATRDRAFT_42756</name>
</gene>
<protein>
    <submittedName>
        <fullName evidence="2">Uncharacterized protein</fullName>
    </submittedName>
</protein>
<keyword evidence="1" id="KW-0812">Transmembrane</keyword>
<evidence type="ECO:0000313" key="2">
    <source>
        <dbReference type="EMBL" id="EEC51663.1"/>
    </source>
</evidence>
<dbReference type="InParanoid" id="B7FPF3"/>
<reference evidence="2 3" key="1">
    <citation type="journal article" date="2008" name="Nature">
        <title>The Phaeodactylum genome reveals the evolutionary history of diatom genomes.</title>
        <authorList>
            <person name="Bowler C."/>
            <person name="Allen A.E."/>
            <person name="Badger J.H."/>
            <person name="Grimwood J."/>
            <person name="Jabbari K."/>
            <person name="Kuo A."/>
            <person name="Maheswari U."/>
            <person name="Martens C."/>
            <person name="Maumus F."/>
            <person name="Otillar R.P."/>
            <person name="Rayko E."/>
            <person name="Salamov A."/>
            <person name="Vandepoele K."/>
            <person name="Beszteri B."/>
            <person name="Gruber A."/>
            <person name="Heijde M."/>
            <person name="Katinka M."/>
            <person name="Mock T."/>
            <person name="Valentin K."/>
            <person name="Verret F."/>
            <person name="Berges J.A."/>
            <person name="Brownlee C."/>
            <person name="Cadoret J.P."/>
            <person name="Chiovitti A."/>
            <person name="Choi C.J."/>
            <person name="Coesel S."/>
            <person name="De Martino A."/>
            <person name="Detter J.C."/>
            <person name="Durkin C."/>
            <person name="Falciatore A."/>
            <person name="Fournet J."/>
            <person name="Haruta M."/>
            <person name="Huysman M.J."/>
            <person name="Jenkins B.D."/>
            <person name="Jiroutova K."/>
            <person name="Jorgensen R.E."/>
            <person name="Joubert Y."/>
            <person name="Kaplan A."/>
            <person name="Kroger N."/>
            <person name="Kroth P.G."/>
            <person name="La Roche J."/>
            <person name="Lindquist E."/>
            <person name="Lommer M."/>
            <person name="Martin-Jezequel V."/>
            <person name="Lopez P.J."/>
            <person name="Lucas S."/>
            <person name="Mangogna M."/>
            <person name="McGinnis K."/>
            <person name="Medlin L.K."/>
            <person name="Montsant A."/>
            <person name="Oudot-Le Secq M.P."/>
            <person name="Napoli C."/>
            <person name="Obornik M."/>
            <person name="Parker M.S."/>
            <person name="Petit J.L."/>
            <person name="Porcel B.M."/>
            <person name="Poulsen N."/>
            <person name="Robison M."/>
            <person name="Rychlewski L."/>
            <person name="Rynearson T.A."/>
            <person name="Schmutz J."/>
            <person name="Shapiro H."/>
            <person name="Siaut M."/>
            <person name="Stanley M."/>
            <person name="Sussman M.R."/>
            <person name="Taylor A.R."/>
            <person name="Vardi A."/>
            <person name="von Dassow P."/>
            <person name="Vyverman W."/>
            <person name="Willis A."/>
            <person name="Wyrwicz L.S."/>
            <person name="Rokhsar D.S."/>
            <person name="Weissenbach J."/>
            <person name="Armbrust E.V."/>
            <person name="Green B.R."/>
            <person name="Van de Peer Y."/>
            <person name="Grigoriev I.V."/>
        </authorList>
    </citation>
    <scope>NUCLEOTIDE SEQUENCE [LARGE SCALE GENOMIC DNA]</scope>
    <source>
        <strain evidence="2 3">CCAP 1055/1</strain>
    </source>
</reference>
<keyword evidence="3" id="KW-1185">Reference proteome</keyword>
<proteinExistence type="predicted"/>
<dbReference type="InterPro" id="IPR029058">
    <property type="entry name" value="AB_hydrolase_fold"/>
</dbReference>
<dbReference type="Proteomes" id="UP000000759">
    <property type="component" value="Chromosome 1"/>
</dbReference>
<dbReference type="EMBL" id="CM000605">
    <property type="protein sequence ID" value="EEC51663.1"/>
    <property type="molecule type" value="Genomic_DNA"/>
</dbReference>
<dbReference type="GeneID" id="7196385"/>
<keyword evidence="1" id="KW-0472">Membrane</keyword>
<dbReference type="SUPFAM" id="SSF53474">
    <property type="entry name" value="alpha/beta-Hydrolases"/>
    <property type="match status" value="1"/>
</dbReference>
<dbReference type="eggNOG" id="ENOG502RDTX">
    <property type="taxonomic scope" value="Eukaryota"/>
</dbReference>
<dbReference type="KEGG" id="pti:PHATRDRAFT_42756"/>